<evidence type="ECO:0000313" key="19">
    <source>
        <dbReference type="Proteomes" id="UP000255367"/>
    </source>
</evidence>
<dbReference type="GO" id="GO:0006298">
    <property type="term" value="P:mismatch repair"/>
    <property type="evidence" value="ECO:0007669"/>
    <property type="project" value="TreeGrafter"/>
</dbReference>
<evidence type="ECO:0000256" key="13">
    <source>
        <dbReference type="ARBA" id="ARBA00023211"/>
    </source>
</evidence>
<feature type="domain" description="RNase H type-2" evidence="17">
    <location>
        <begin position="76"/>
        <end position="265"/>
    </location>
</feature>
<dbReference type="PANTHER" id="PTHR10954:SF18">
    <property type="entry name" value="RIBONUCLEASE HII"/>
    <property type="match status" value="1"/>
</dbReference>
<dbReference type="HAMAP" id="MF_00052_B">
    <property type="entry name" value="RNase_HII_B"/>
    <property type="match status" value="1"/>
</dbReference>
<dbReference type="CDD" id="cd07182">
    <property type="entry name" value="RNase_HII_bacteria_HII_like"/>
    <property type="match status" value="1"/>
</dbReference>
<dbReference type="GO" id="GO:0003723">
    <property type="term" value="F:RNA binding"/>
    <property type="evidence" value="ECO:0007669"/>
    <property type="project" value="UniProtKB-UniRule"/>
</dbReference>
<dbReference type="SUPFAM" id="SSF53098">
    <property type="entry name" value="Ribonuclease H-like"/>
    <property type="match status" value="1"/>
</dbReference>
<dbReference type="FunFam" id="3.30.420.10:FF:000006">
    <property type="entry name" value="Ribonuclease HII"/>
    <property type="match status" value="1"/>
</dbReference>
<name>A0A380NIF9_9FIRM</name>
<dbReference type="InterPro" id="IPR024567">
    <property type="entry name" value="RNase_HII/HIII_dom"/>
</dbReference>
<evidence type="ECO:0000256" key="10">
    <source>
        <dbReference type="ARBA" id="ARBA00022723"/>
    </source>
</evidence>
<keyword evidence="11 14" id="KW-0255">Endonuclease</keyword>
<evidence type="ECO:0000256" key="12">
    <source>
        <dbReference type="ARBA" id="ARBA00022801"/>
    </source>
</evidence>
<dbReference type="Gene3D" id="3.30.420.10">
    <property type="entry name" value="Ribonuclease H-like superfamily/Ribonuclease H"/>
    <property type="match status" value="1"/>
</dbReference>
<evidence type="ECO:0000256" key="15">
    <source>
        <dbReference type="PROSITE-ProRule" id="PRU01319"/>
    </source>
</evidence>
<reference evidence="18 19" key="1">
    <citation type="submission" date="2018-06" db="EMBL/GenBank/DDBJ databases">
        <authorList>
            <consortium name="Pathogen Informatics"/>
            <person name="Doyle S."/>
        </authorList>
    </citation>
    <scope>NUCLEOTIDE SEQUENCE [LARGE SCALE GENOMIC DNA]</scope>
    <source>
        <strain evidence="18 19">NCTC12020</strain>
    </source>
</reference>
<comment type="cofactor">
    <cofactor evidence="14 15">
        <name>Mn(2+)</name>
        <dbReference type="ChEBI" id="CHEBI:29035"/>
    </cofactor>
    <cofactor evidence="14 15">
        <name>Mg(2+)</name>
        <dbReference type="ChEBI" id="CHEBI:18420"/>
    </cofactor>
    <text evidence="14 15">Manganese or magnesium. Binds 1 divalent metal ion per monomer in the absence of substrate. May bind a second metal ion after substrate binding.</text>
</comment>
<keyword evidence="9 14" id="KW-0540">Nuclease</keyword>
<dbReference type="EMBL" id="UHIO01000001">
    <property type="protein sequence ID" value="SUP41299.1"/>
    <property type="molecule type" value="Genomic_DNA"/>
</dbReference>
<evidence type="ECO:0000256" key="6">
    <source>
        <dbReference type="ARBA" id="ARBA00012180"/>
    </source>
</evidence>
<evidence type="ECO:0000256" key="5">
    <source>
        <dbReference type="ARBA" id="ARBA00007383"/>
    </source>
</evidence>
<accession>A0A380NIF9</accession>
<evidence type="ECO:0000256" key="14">
    <source>
        <dbReference type="HAMAP-Rule" id="MF_00052"/>
    </source>
</evidence>
<comment type="catalytic activity">
    <reaction evidence="1 14 15 16">
        <text>Endonucleolytic cleavage to 5'-phosphomonoester.</text>
        <dbReference type="EC" id="3.1.26.4"/>
    </reaction>
</comment>
<proteinExistence type="inferred from homology"/>
<evidence type="ECO:0000256" key="11">
    <source>
        <dbReference type="ARBA" id="ARBA00022759"/>
    </source>
</evidence>
<comment type="similarity">
    <text evidence="5 14 16">Belongs to the RNase HII family.</text>
</comment>
<dbReference type="InterPro" id="IPR036397">
    <property type="entry name" value="RNaseH_sf"/>
</dbReference>
<evidence type="ECO:0000256" key="2">
    <source>
        <dbReference type="ARBA" id="ARBA00001946"/>
    </source>
</evidence>
<gene>
    <name evidence="14 18" type="primary">rnhB</name>
    <name evidence="18" type="ORF">NCTC12020_00537</name>
</gene>
<evidence type="ECO:0000256" key="16">
    <source>
        <dbReference type="RuleBase" id="RU003515"/>
    </source>
</evidence>
<comment type="function">
    <text evidence="3 14 16">Endonuclease that specifically degrades the RNA of RNA-DNA hybrids.</text>
</comment>
<dbReference type="EC" id="3.1.26.4" evidence="6 14"/>
<comment type="subcellular location">
    <subcellularLocation>
        <location evidence="4 14">Cytoplasm</location>
    </subcellularLocation>
</comment>
<comment type="cofactor">
    <cofactor evidence="2">
        <name>Mg(2+)</name>
        <dbReference type="ChEBI" id="CHEBI:18420"/>
    </cofactor>
</comment>
<evidence type="ECO:0000259" key="17">
    <source>
        <dbReference type="PROSITE" id="PS51975"/>
    </source>
</evidence>
<evidence type="ECO:0000256" key="4">
    <source>
        <dbReference type="ARBA" id="ARBA00004496"/>
    </source>
</evidence>
<feature type="binding site" evidence="14 15">
    <location>
        <position position="83"/>
    </location>
    <ligand>
        <name>a divalent metal cation</name>
        <dbReference type="ChEBI" id="CHEBI:60240"/>
    </ligand>
</feature>
<evidence type="ECO:0000256" key="3">
    <source>
        <dbReference type="ARBA" id="ARBA00004065"/>
    </source>
</evidence>
<keyword evidence="19" id="KW-1185">Reference proteome</keyword>
<dbReference type="GO" id="GO:0032299">
    <property type="term" value="C:ribonuclease H2 complex"/>
    <property type="evidence" value="ECO:0007669"/>
    <property type="project" value="TreeGrafter"/>
</dbReference>
<evidence type="ECO:0000256" key="8">
    <source>
        <dbReference type="ARBA" id="ARBA00022490"/>
    </source>
</evidence>
<feature type="binding site" evidence="14 15">
    <location>
        <position position="82"/>
    </location>
    <ligand>
        <name>a divalent metal cation</name>
        <dbReference type="ChEBI" id="CHEBI:60240"/>
    </ligand>
</feature>
<dbReference type="InterPro" id="IPR001352">
    <property type="entry name" value="RNase_HII/HIII"/>
</dbReference>
<dbReference type="AlphaFoldDB" id="A0A380NIF9"/>
<evidence type="ECO:0000256" key="1">
    <source>
        <dbReference type="ARBA" id="ARBA00000077"/>
    </source>
</evidence>
<sequence>MTKNEFDQLKVKDIKALLESNQFEFDALLWAQEDSRSSVRKLAAAYVMRQKKKLLESQRLEALYTYEASFYEEGIYEVAGVDEVGRGPIAGPVTVAAVILPPHTHIEGLNDSKKIAPHKRELIYNQIMTQAVAVSCISYSPEKIDELNIYRATREAMYEAIRTLKVPARAVLVDAMPLPELQIPVESLVKGDMKSASIAAASIVAKVTRDRYMESLEAEYPGYGFAIHKGYYTPLHRDALEQQGITPLHRKSFEPIKSMVGFTYSNQTQKV</sequence>
<dbReference type="GO" id="GO:0043137">
    <property type="term" value="P:DNA replication, removal of RNA primer"/>
    <property type="evidence" value="ECO:0007669"/>
    <property type="project" value="TreeGrafter"/>
</dbReference>
<evidence type="ECO:0000256" key="7">
    <source>
        <dbReference type="ARBA" id="ARBA00019179"/>
    </source>
</evidence>
<dbReference type="Proteomes" id="UP000255367">
    <property type="component" value="Unassembled WGS sequence"/>
</dbReference>
<dbReference type="NCBIfam" id="NF000595">
    <property type="entry name" value="PRK00015.1-3"/>
    <property type="match status" value="1"/>
</dbReference>
<organism evidence="18 19">
    <name type="scientific">Veillonella criceti</name>
    <dbReference type="NCBI Taxonomy" id="103891"/>
    <lineage>
        <taxon>Bacteria</taxon>
        <taxon>Bacillati</taxon>
        <taxon>Bacillota</taxon>
        <taxon>Negativicutes</taxon>
        <taxon>Veillonellales</taxon>
        <taxon>Veillonellaceae</taxon>
        <taxon>Veillonella</taxon>
    </lineage>
</organism>
<keyword evidence="10 14" id="KW-0479">Metal-binding</keyword>
<keyword evidence="13 14" id="KW-0464">Manganese</keyword>
<dbReference type="GO" id="GO:0030145">
    <property type="term" value="F:manganese ion binding"/>
    <property type="evidence" value="ECO:0007669"/>
    <property type="project" value="UniProtKB-UniRule"/>
</dbReference>
<protein>
    <recommendedName>
        <fullName evidence="7 14">Ribonuclease HII</fullName>
        <shortName evidence="14">RNase HII</shortName>
        <ecNumber evidence="6 14">3.1.26.4</ecNumber>
    </recommendedName>
</protein>
<dbReference type="NCBIfam" id="NF000594">
    <property type="entry name" value="PRK00015.1-1"/>
    <property type="match status" value="1"/>
</dbReference>
<dbReference type="InterPro" id="IPR022898">
    <property type="entry name" value="RNase_HII"/>
</dbReference>
<evidence type="ECO:0000313" key="18">
    <source>
        <dbReference type="EMBL" id="SUP41299.1"/>
    </source>
</evidence>
<dbReference type="GO" id="GO:0004523">
    <property type="term" value="F:RNA-DNA hybrid ribonuclease activity"/>
    <property type="evidence" value="ECO:0007669"/>
    <property type="project" value="UniProtKB-UniRule"/>
</dbReference>
<dbReference type="OrthoDB" id="9803420at2"/>
<dbReference type="Pfam" id="PF01351">
    <property type="entry name" value="RNase_HII"/>
    <property type="match status" value="1"/>
</dbReference>
<feature type="binding site" evidence="14 15">
    <location>
        <position position="174"/>
    </location>
    <ligand>
        <name>a divalent metal cation</name>
        <dbReference type="ChEBI" id="CHEBI:60240"/>
    </ligand>
</feature>
<evidence type="ECO:0000256" key="9">
    <source>
        <dbReference type="ARBA" id="ARBA00022722"/>
    </source>
</evidence>
<keyword evidence="12 14" id="KW-0378">Hydrolase</keyword>
<keyword evidence="8 14" id="KW-0963">Cytoplasm</keyword>
<dbReference type="PANTHER" id="PTHR10954">
    <property type="entry name" value="RIBONUCLEASE H2 SUBUNIT A"/>
    <property type="match status" value="1"/>
</dbReference>
<dbReference type="InterPro" id="IPR012337">
    <property type="entry name" value="RNaseH-like_sf"/>
</dbReference>
<dbReference type="PROSITE" id="PS51975">
    <property type="entry name" value="RNASE_H_2"/>
    <property type="match status" value="1"/>
</dbReference>
<dbReference type="GO" id="GO:0005737">
    <property type="term" value="C:cytoplasm"/>
    <property type="evidence" value="ECO:0007669"/>
    <property type="project" value="UniProtKB-SubCell"/>
</dbReference>
<dbReference type="RefSeq" id="WP_115309780.1">
    <property type="nucleotide sequence ID" value="NZ_UHIO01000001.1"/>
</dbReference>